<evidence type="ECO:0008006" key="5">
    <source>
        <dbReference type="Google" id="ProtNLM"/>
    </source>
</evidence>
<dbReference type="EMBL" id="FNDN01000009">
    <property type="protein sequence ID" value="SDI64338.1"/>
    <property type="molecule type" value="Genomic_DNA"/>
</dbReference>
<keyword evidence="4" id="KW-1185">Reference proteome</keyword>
<protein>
    <recommendedName>
        <fullName evidence="5">MmpS family membrane protein</fullName>
    </recommendedName>
</protein>
<keyword evidence="2" id="KW-0472">Membrane</keyword>
<organism evidence="3 4">
    <name type="scientific">Rhodococcus triatomae</name>
    <dbReference type="NCBI Taxonomy" id="300028"/>
    <lineage>
        <taxon>Bacteria</taxon>
        <taxon>Bacillati</taxon>
        <taxon>Actinomycetota</taxon>
        <taxon>Actinomycetes</taxon>
        <taxon>Mycobacteriales</taxon>
        <taxon>Nocardiaceae</taxon>
        <taxon>Rhodococcus</taxon>
    </lineage>
</organism>
<keyword evidence="2" id="KW-0812">Transmembrane</keyword>
<proteinExistence type="predicted"/>
<evidence type="ECO:0000313" key="3">
    <source>
        <dbReference type="EMBL" id="SDI64338.1"/>
    </source>
</evidence>
<dbReference type="InterPro" id="IPR038468">
    <property type="entry name" value="MmpS_C"/>
</dbReference>
<feature type="transmembrane region" description="Helical" evidence="2">
    <location>
        <begin position="33"/>
        <end position="56"/>
    </location>
</feature>
<evidence type="ECO:0000313" key="4">
    <source>
        <dbReference type="Proteomes" id="UP000183263"/>
    </source>
</evidence>
<accession>A0A1G8M8T2</accession>
<gene>
    <name evidence="3" type="ORF">SAMN05444695_109143</name>
</gene>
<evidence type="ECO:0000256" key="1">
    <source>
        <dbReference type="SAM" id="MobiDB-lite"/>
    </source>
</evidence>
<dbReference type="AlphaFoldDB" id="A0A1G8M8T2"/>
<reference evidence="3 4" key="1">
    <citation type="submission" date="2016-10" db="EMBL/GenBank/DDBJ databases">
        <authorList>
            <person name="de Groot N.N."/>
        </authorList>
    </citation>
    <scope>NUCLEOTIDE SEQUENCE [LARGE SCALE GENOMIC DNA]</scope>
    <source>
        <strain evidence="3 4">DSM 44892</strain>
    </source>
</reference>
<sequence>MTGSRQPPYVPAYPGTAPQLPAAPPRRRRSKLAIFYVAAAVWSVVLAVTVAISLHIDGRAAHHAVRFEVDGGGFAAPVEITYGAAGLGSVTQAVPRLPWVHDTEVPDGTNGITLRVAPIEGFDASGITCRIFVEGELYEEETSTGTSAPYCSVRARSRF</sequence>
<keyword evidence="2" id="KW-1133">Transmembrane helix</keyword>
<name>A0A1G8M8T2_9NOCA</name>
<dbReference type="Proteomes" id="UP000183263">
    <property type="component" value="Unassembled WGS sequence"/>
</dbReference>
<evidence type="ECO:0000256" key="2">
    <source>
        <dbReference type="SAM" id="Phobius"/>
    </source>
</evidence>
<feature type="region of interest" description="Disordered" evidence="1">
    <location>
        <begin position="1"/>
        <end position="24"/>
    </location>
</feature>
<dbReference type="Gene3D" id="2.60.40.2880">
    <property type="entry name" value="MmpS1-5, C-terminal soluble domain"/>
    <property type="match status" value="1"/>
</dbReference>